<organism evidence="2 3">
    <name type="scientific">Mycena indigotica</name>
    <dbReference type="NCBI Taxonomy" id="2126181"/>
    <lineage>
        <taxon>Eukaryota</taxon>
        <taxon>Fungi</taxon>
        <taxon>Dikarya</taxon>
        <taxon>Basidiomycota</taxon>
        <taxon>Agaricomycotina</taxon>
        <taxon>Agaricomycetes</taxon>
        <taxon>Agaricomycetidae</taxon>
        <taxon>Agaricales</taxon>
        <taxon>Marasmiineae</taxon>
        <taxon>Mycenaceae</taxon>
        <taxon>Mycena</taxon>
    </lineage>
</organism>
<sequence>MQKACNARAAHETNSEARGRERKNFSLLAVTLESAESEKRKVGKTAEDQSAPDNLPGSRNNPEKTTPANRKRPGQNNQERPLIPSFNILDSQGNPTPLTLADLDDPMPEPDDVFGSGGGGGGGEKRGDEMSTDGTDKRPVKNIPFVFPTRDQFLARNPEFRGMNPHKILPAYTPPDPEGPNDLTREQTYAPNNGEYPAAVISADDILENVHPAVADPIRKEPSKHLAVVVFLGGWLAANAYKGMSTIINKVNDYLTRGGIIREGDVRFFPLTAKIQTPYAGPYTPPFAFGAKILNEAVREVLLGINVFPFLDDPDKLTVRFVEIDLKAMSWAIGIFHPEIQGGDSESAEILRWGIAEFARDDKPFRLAFQRATGHMSTEPFNERILKFLRTIEARYDERHNLWKVYGKPPTDSINGWELICAHIRVRRFIGPTNAFDPATKARQTVSTGQPILFEQLRRLETEMPWCSICSNNDHLYWCCEFPNTADWPGPTVLIKDMKTPTLNRGALPNDAGPRQNAHSRGQTPIAIKPEQPVKKGGKPQRGGR</sequence>
<evidence type="ECO:0000313" key="3">
    <source>
        <dbReference type="Proteomes" id="UP000636479"/>
    </source>
</evidence>
<name>A0A8H6S643_9AGAR</name>
<feature type="region of interest" description="Disordered" evidence="1">
    <location>
        <begin position="502"/>
        <end position="545"/>
    </location>
</feature>
<feature type="compositionally biased region" description="Polar residues" evidence="1">
    <location>
        <begin position="88"/>
        <end position="97"/>
    </location>
</feature>
<dbReference type="OrthoDB" id="10461343at2759"/>
<protein>
    <submittedName>
        <fullName evidence="2">Uncharacterized protein</fullName>
    </submittedName>
</protein>
<dbReference type="EMBL" id="JACAZF010000010">
    <property type="protein sequence ID" value="KAF7293584.1"/>
    <property type="molecule type" value="Genomic_DNA"/>
</dbReference>
<feature type="compositionally biased region" description="Basic residues" evidence="1">
    <location>
        <begin position="536"/>
        <end position="545"/>
    </location>
</feature>
<comment type="caution">
    <text evidence="2">The sequence shown here is derived from an EMBL/GenBank/DDBJ whole genome shotgun (WGS) entry which is preliminary data.</text>
</comment>
<keyword evidence="3" id="KW-1185">Reference proteome</keyword>
<feature type="compositionally biased region" description="Basic and acidic residues" evidence="1">
    <location>
        <begin position="9"/>
        <end position="24"/>
    </location>
</feature>
<proteinExistence type="predicted"/>
<feature type="compositionally biased region" description="Basic and acidic residues" evidence="1">
    <location>
        <begin position="36"/>
        <end position="47"/>
    </location>
</feature>
<accession>A0A8H6S643</accession>
<feature type="compositionally biased region" description="Acidic residues" evidence="1">
    <location>
        <begin position="102"/>
        <end position="112"/>
    </location>
</feature>
<gene>
    <name evidence="2" type="ORF">MIND_01137400</name>
</gene>
<evidence type="ECO:0000256" key="1">
    <source>
        <dbReference type="SAM" id="MobiDB-lite"/>
    </source>
</evidence>
<dbReference type="Proteomes" id="UP000636479">
    <property type="component" value="Unassembled WGS sequence"/>
</dbReference>
<dbReference type="GeneID" id="59350431"/>
<feature type="compositionally biased region" description="Polar residues" evidence="1">
    <location>
        <begin position="57"/>
        <end position="79"/>
    </location>
</feature>
<dbReference type="AlphaFoldDB" id="A0A8H6S643"/>
<dbReference type="RefSeq" id="XP_037215747.1">
    <property type="nucleotide sequence ID" value="XM_037367915.1"/>
</dbReference>
<feature type="region of interest" description="Disordered" evidence="1">
    <location>
        <begin position="1"/>
        <end position="142"/>
    </location>
</feature>
<evidence type="ECO:0000313" key="2">
    <source>
        <dbReference type="EMBL" id="KAF7293584.1"/>
    </source>
</evidence>
<feature type="compositionally biased region" description="Basic and acidic residues" evidence="1">
    <location>
        <begin position="123"/>
        <end position="139"/>
    </location>
</feature>
<reference evidence="2" key="1">
    <citation type="submission" date="2020-05" db="EMBL/GenBank/DDBJ databases">
        <title>Mycena genomes resolve the evolution of fungal bioluminescence.</title>
        <authorList>
            <person name="Tsai I.J."/>
        </authorList>
    </citation>
    <scope>NUCLEOTIDE SEQUENCE</scope>
    <source>
        <strain evidence="2">171206Taipei</strain>
    </source>
</reference>